<feature type="non-terminal residue" evidence="1">
    <location>
        <position position="1"/>
    </location>
</feature>
<evidence type="ECO:0000313" key="1">
    <source>
        <dbReference type="EMBL" id="KKL70940.1"/>
    </source>
</evidence>
<proteinExistence type="predicted"/>
<organism evidence="1">
    <name type="scientific">marine sediment metagenome</name>
    <dbReference type="NCBI Taxonomy" id="412755"/>
    <lineage>
        <taxon>unclassified sequences</taxon>
        <taxon>metagenomes</taxon>
        <taxon>ecological metagenomes</taxon>
    </lineage>
</organism>
<accession>A0A0F9GND8</accession>
<reference evidence="1" key="1">
    <citation type="journal article" date="2015" name="Nature">
        <title>Complex archaea that bridge the gap between prokaryotes and eukaryotes.</title>
        <authorList>
            <person name="Spang A."/>
            <person name="Saw J.H."/>
            <person name="Jorgensen S.L."/>
            <person name="Zaremba-Niedzwiedzka K."/>
            <person name="Martijn J."/>
            <person name="Lind A.E."/>
            <person name="van Eijk R."/>
            <person name="Schleper C."/>
            <person name="Guy L."/>
            <person name="Ettema T.J."/>
        </authorList>
    </citation>
    <scope>NUCLEOTIDE SEQUENCE</scope>
</reference>
<dbReference type="EMBL" id="LAZR01025742">
    <property type="protein sequence ID" value="KKL70940.1"/>
    <property type="molecule type" value="Genomic_DNA"/>
</dbReference>
<gene>
    <name evidence="1" type="ORF">LCGC14_2099910</name>
</gene>
<protein>
    <submittedName>
        <fullName evidence="1">Uncharacterized protein</fullName>
    </submittedName>
</protein>
<sequence>ISGIIITIIIWRFTSARYNGKRERSELEKIKKNDNNKEV</sequence>
<comment type="caution">
    <text evidence="1">The sequence shown here is derived from an EMBL/GenBank/DDBJ whole genome shotgun (WGS) entry which is preliminary data.</text>
</comment>
<dbReference type="AlphaFoldDB" id="A0A0F9GND8"/>
<name>A0A0F9GND8_9ZZZZ</name>